<dbReference type="InterPro" id="IPR003856">
    <property type="entry name" value="LPS_length_determ_N"/>
</dbReference>
<name>A0A0A1YV77_PSEFL</name>
<dbReference type="SUPFAM" id="SSF160355">
    <property type="entry name" value="Bacterial polysaccharide co-polymerase-like"/>
    <property type="match status" value="1"/>
</dbReference>
<protein>
    <recommendedName>
        <fullName evidence="7">Polysaccharide chain length determinant N-terminal domain-containing protein</fullName>
    </recommendedName>
</protein>
<feature type="domain" description="Polysaccharide chain length determinant N-terminal" evidence="7">
    <location>
        <begin position="14"/>
        <end position="87"/>
    </location>
</feature>
<organism evidence="8 9">
    <name type="scientific">Pseudomonas fluorescens LMG 5329</name>
    <dbReference type="NCBI Taxonomy" id="1324332"/>
    <lineage>
        <taxon>Bacteria</taxon>
        <taxon>Pseudomonadati</taxon>
        <taxon>Pseudomonadota</taxon>
        <taxon>Gammaproteobacteria</taxon>
        <taxon>Pseudomonadales</taxon>
        <taxon>Pseudomonadaceae</taxon>
        <taxon>Pseudomonas</taxon>
    </lineage>
</organism>
<dbReference type="InterPro" id="IPR050445">
    <property type="entry name" value="Bact_polysacc_biosynth/exp"/>
</dbReference>
<dbReference type="AlphaFoldDB" id="A0A0A1YV77"/>
<evidence type="ECO:0000256" key="6">
    <source>
        <dbReference type="SAM" id="Phobius"/>
    </source>
</evidence>
<gene>
    <name evidence="8" type="ORF">K814_0126870</name>
</gene>
<evidence type="ECO:0000256" key="5">
    <source>
        <dbReference type="ARBA" id="ARBA00023136"/>
    </source>
</evidence>
<dbReference type="GO" id="GO:0005886">
    <property type="term" value="C:plasma membrane"/>
    <property type="evidence" value="ECO:0007669"/>
    <property type="project" value="UniProtKB-SubCell"/>
</dbReference>
<comment type="subcellular location">
    <subcellularLocation>
        <location evidence="1">Cell membrane</location>
        <topology evidence="1">Multi-pass membrane protein</topology>
    </subcellularLocation>
</comment>
<dbReference type="OrthoDB" id="7027793at2"/>
<dbReference type="EMBL" id="ASGY01000212">
    <property type="protein sequence ID" value="KGE64889.1"/>
    <property type="molecule type" value="Genomic_DNA"/>
</dbReference>
<dbReference type="GO" id="GO:0004713">
    <property type="term" value="F:protein tyrosine kinase activity"/>
    <property type="evidence" value="ECO:0007669"/>
    <property type="project" value="TreeGrafter"/>
</dbReference>
<evidence type="ECO:0000313" key="8">
    <source>
        <dbReference type="EMBL" id="KGE64889.1"/>
    </source>
</evidence>
<evidence type="ECO:0000256" key="2">
    <source>
        <dbReference type="ARBA" id="ARBA00022475"/>
    </source>
</evidence>
<dbReference type="Proteomes" id="UP000030060">
    <property type="component" value="Unassembled WGS sequence"/>
</dbReference>
<evidence type="ECO:0000259" key="7">
    <source>
        <dbReference type="Pfam" id="PF02706"/>
    </source>
</evidence>
<dbReference type="PANTHER" id="PTHR32309">
    <property type="entry name" value="TYROSINE-PROTEIN KINASE"/>
    <property type="match status" value="1"/>
</dbReference>
<reference evidence="8 9" key="1">
    <citation type="journal article" date="2013" name="Genome Announc.">
        <title>Draft Genome Sequence of Pseudomonas fluorescens LMG 5329, a White Line-Inducing Principle-Producing Bioindicator for the Mushroom Pathogen Pseudomonas tolaasii.</title>
        <authorList>
            <person name="Ghequire M.G."/>
            <person name="Rokni-Zadeh H."/>
            <person name="Zarrineh P."/>
            <person name="De Mot R."/>
        </authorList>
    </citation>
    <scope>NUCLEOTIDE SEQUENCE [LARGE SCALE GENOMIC DNA]</scope>
    <source>
        <strain evidence="8 9">LMG 5329</strain>
    </source>
</reference>
<feature type="transmembrane region" description="Helical" evidence="6">
    <location>
        <begin position="189"/>
        <end position="211"/>
    </location>
</feature>
<proteinExistence type="predicted"/>
<keyword evidence="2" id="KW-1003">Cell membrane</keyword>
<keyword evidence="5 6" id="KW-0472">Membrane</keyword>
<dbReference type="RefSeq" id="WP_038850364.1">
    <property type="nucleotide sequence ID" value="NZ_ASGY01000212.1"/>
</dbReference>
<keyword evidence="4 6" id="KW-1133">Transmembrane helix</keyword>
<accession>A0A0A1YV77</accession>
<evidence type="ECO:0000256" key="1">
    <source>
        <dbReference type="ARBA" id="ARBA00004651"/>
    </source>
</evidence>
<sequence>MSSPTNSKARTNDDEIDLIPLVQALWKSKITIIAAAAVGIAASLALSASIPEQWTASTYITKPSLYSLYKEVNEKDAPATPSPQSLETKLYSTIQNDVFYSAMGVMAAKSVSLKDIPPKSGAGEPVLYIASTTATTAEQATAQLKSAMAIASTEAVALNLPTLDASNTLKAFNTLDDVKTYTTKSTKKFVFLGAFLGLILGSVFVLGRFFIRQYKQRQPR</sequence>
<keyword evidence="3 6" id="KW-0812">Transmembrane</keyword>
<dbReference type="Pfam" id="PF02706">
    <property type="entry name" value="Wzz"/>
    <property type="match status" value="1"/>
</dbReference>
<feature type="transmembrane region" description="Helical" evidence="6">
    <location>
        <begin position="30"/>
        <end position="50"/>
    </location>
</feature>
<evidence type="ECO:0000256" key="3">
    <source>
        <dbReference type="ARBA" id="ARBA00022692"/>
    </source>
</evidence>
<dbReference type="PANTHER" id="PTHR32309:SF13">
    <property type="entry name" value="FERRIC ENTEROBACTIN TRANSPORT PROTEIN FEPE"/>
    <property type="match status" value="1"/>
</dbReference>
<evidence type="ECO:0000256" key="4">
    <source>
        <dbReference type="ARBA" id="ARBA00022989"/>
    </source>
</evidence>
<comment type="caution">
    <text evidence="8">The sequence shown here is derived from an EMBL/GenBank/DDBJ whole genome shotgun (WGS) entry which is preliminary data.</text>
</comment>
<evidence type="ECO:0000313" key="9">
    <source>
        <dbReference type="Proteomes" id="UP000030060"/>
    </source>
</evidence>